<dbReference type="InterPro" id="IPR028344">
    <property type="entry name" value="ParE1/4"/>
</dbReference>
<evidence type="ECO:0000313" key="4">
    <source>
        <dbReference type="Proteomes" id="UP000000749"/>
    </source>
</evidence>
<dbReference type="Gene3D" id="3.30.2310.20">
    <property type="entry name" value="RelE-like"/>
    <property type="match status" value="1"/>
</dbReference>
<dbReference type="HOGENOM" id="CLU_147162_3_1_6"/>
<dbReference type="KEGG" id="ect:ECIAI39_0270"/>
<reference evidence="4" key="1">
    <citation type="journal article" date="2009" name="PLoS Genet.">
        <title>Organised genome dynamics in the Escherichia coli species results in highly diverse adaptive paths.</title>
        <authorList>
            <person name="Touchon M."/>
            <person name="Hoede C."/>
            <person name="Tenaillon O."/>
            <person name="Barbe V."/>
            <person name="Baeriswyl S."/>
            <person name="Bidet P."/>
            <person name="Bingen E."/>
            <person name="Bonacorsi S."/>
            <person name="Bouchier C."/>
            <person name="Bouvet O."/>
            <person name="Calteau A."/>
            <person name="Chiapello H."/>
            <person name="Clermont O."/>
            <person name="Cruveiller S."/>
            <person name="Danchin A."/>
            <person name="Diard M."/>
            <person name="Dossat C."/>
            <person name="Karoui M.E."/>
            <person name="Frapy E."/>
            <person name="Garry L."/>
            <person name="Ghigo J.M."/>
            <person name="Gilles A.M."/>
            <person name="Johnson J."/>
            <person name="Le Bouguenec C."/>
            <person name="Lescat M."/>
            <person name="Mangenot S."/>
            <person name="Martinez-Jehanne V."/>
            <person name="Matic I."/>
            <person name="Nassif X."/>
            <person name="Oztas S."/>
            <person name="Petit M.A."/>
            <person name="Pichon C."/>
            <person name="Rouy Z."/>
            <person name="Ruf C.S."/>
            <person name="Schneider D."/>
            <person name="Tourret J."/>
            <person name="Vacherie B."/>
            <person name="Vallenet D."/>
            <person name="Medigue C."/>
            <person name="Rocha E.P.C."/>
            <person name="Denamur E."/>
        </authorList>
    </citation>
    <scope>NUCLEOTIDE SEQUENCE [LARGE SCALE GENOMIC DNA]</scope>
    <source>
        <strain evidence="4">IAI39 / ExPEC</strain>
    </source>
</reference>
<keyword evidence="1" id="KW-1277">Toxin-antitoxin system</keyword>
<evidence type="ECO:0000313" key="3">
    <source>
        <dbReference type="EMBL" id="CAR16410.1"/>
    </source>
</evidence>
<dbReference type="InterPro" id="IPR035093">
    <property type="entry name" value="RelE/ParE_toxin_dom_sf"/>
</dbReference>
<sequence length="104" mass="12202">MISQQKGSKNIVYKLSGKAVEDFRGIYDYTLGKFGEEQADRYTDSLGIFLDTLSQMPEIGQDYDAIPEVKKIAFRFHTVYYVIRVDDILIARILHQLMEPRRHW</sequence>
<comment type="similarity">
    <text evidence="2">Belongs to the RelE toxin family.</text>
</comment>
<dbReference type="InterPro" id="IPR007712">
    <property type="entry name" value="RelE/ParE_toxin"/>
</dbReference>
<name>A0A0H3MEC5_ECO7I</name>
<organism evidence="3 4">
    <name type="scientific">Escherichia coli O7:K1 (strain IAI39 / ExPEC)</name>
    <dbReference type="NCBI Taxonomy" id="585057"/>
    <lineage>
        <taxon>Bacteria</taxon>
        <taxon>Pseudomonadati</taxon>
        <taxon>Pseudomonadota</taxon>
        <taxon>Gammaproteobacteria</taxon>
        <taxon>Enterobacterales</taxon>
        <taxon>Enterobacteriaceae</taxon>
        <taxon>Escherichia</taxon>
    </lineage>
</organism>
<protein>
    <recommendedName>
        <fullName evidence="2">Toxin</fullName>
    </recommendedName>
</protein>
<dbReference type="Pfam" id="PF05016">
    <property type="entry name" value="ParE_toxin"/>
    <property type="match status" value="1"/>
</dbReference>
<gene>
    <name evidence="3" type="ordered locus">ECIAI39_0270</name>
</gene>
<dbReference type="STRING" id="585057.ECIAI39_0270"/>
<proteinExistence type="inferred from homology"/>
<dbReference type="PIRSF" id="PIRSF029218">
    <property type="entry name" value="ParE"/>
    <property type="match status" value="1"/>
</dbReference>
<dbReference type="AlphaFoldDB" id="A0A0H3MEC5"/>
<dbReference type="Proteomes" id="UP000000749">
    <property type="component" value="Chromosome"/>
</dbReference>
<evidence type="ECO:0000256" key="1">
    <source>
        <dbReference type="ARBA" id="ARBA00022649"/>
    </source>
</evidence>
<accession>A0A0H3MEC5</accession>
<dbReference type="EMBL" id="CU928164">
    <property type="protein sequence ID" value="CAR16410.1"/>
    <property type="molecule type" value="Genomic_DNA"/>
</dbReference>
<evidence type="ECO:0000256" key="2">
    <source>
        <dbReference type="PIRNR" id="PIRNR029218"/>
    </source>
</evidence>